<accession>A0AB73P6W5</accession>
<keyword evidence="2" id="KW-1185">Reference proteome</keyword>
<organism evidence="1 2">
    <name type="scientific">Yersinia kristensenii</name>
    <dbReference type="NCBI Taxonomy" id="28152"/>
    <lineage>
        <taxon>Bacteria</taxon>
        <taxon>Pseudomonadati</taxon>
        <taxon>Pseudomonadota</taxon>
        <taxon>Gammaproteobacteria</taxon>
        <taxon>Enterobacterales</taxon>
        <taxon>Yersiniaceae</taxon>
        <taxon>Yersinia</taxon>
    </lineage>
</organism>
<dbReference type="EMBL" id="NHOG01000016">
    <property type="protein sequence ID" value="OVZ79636.1"/>
    <property type="molecule type" value="Genomic_DNA"/>
</dbReference>
<reference evidence="1 2" key="1">
    <citation type="submission" date="2017-05" db="EMBL/GenBank/DDBJ databases">
        <title>Whole genome sequencing of Yersinia kristensenii.</title>
        <authorList>
            <person name="Campioni F."/>
        </authorList>
    </citation>
    <scope>NUCLEOTIDE SEQUENCE [LARGE SCALE GENOMIC DNA]</scope>
    <source>
        <strain evidence="1 2">CFSAN060538</strain>
    </source>
</reference>
<evidence type="ECO:0000313" key="2">
    <source>
        <dbReference type="Proteomes" id="UP000195840"/>
    </source>
</evidence>
<dbReference type="AlphaFoldDB" id="A0AB73P6W5"/>
<proteinExistence type="predicted"/>
<dbReference type="Proteomes" id="UP000195840">
    <property type="component" value="Unassembled WGS sequence"/>
</dbReference>
<protein>
    <submittedName>
        <fullName evidence="1">Uncharacterized protein</fullName>
    </submittedName>
</protein>
<comment type="caution">
    <text evidence="1">The sequence shown here is derived from an EMBL/GenBank/DDBJ whole genome shotgun (WGS) entry which is preliminary data.</text>
</comment>
<evidence type="ECO:0000313" key="1">
    <source>
        <dbReference type="EMBL" id="OVZ79636.1"/>
    </source>
</evidence>
<sequence>MNTRHTSSCRGVGCPCSPQSLSYLSSWGLTHLPPSCNSNYLGSGFFTVLAVFTALKVLC</sequence>
<name>A0AB73P6W5_YERKR</name>
<gene>
    <name evidence="1" type="ORF">CBW52_13765</name>
</gene>